<evidence type="ECO:0000313" key="5">
    <source>
        <dbReference type="Proteomes" id="UP001314205"/>
    </source>
</evidence>
<feature type="region of interest" description="Disordered" evidence="2">
    <location>
        <begin position="1633"/>
        <end position="1684"/>
    </location>
</feature>
<accession>A0AAV1M424</accession>
<dbReference type="EMBL" id="CAVLGL010000137">
    <property type="protein sequence ID" value="CAK1602043.1"/>
    <property type="molecule type" value="Genomic_DNA"/>
</dbReference>
<dbReference type="Pfam" id="PF14529">
    <property type="entry name" value="Exo_endo_phos_2"/>
    <property type="match status" value="1"/>
</dbReference>
<dbReference type="SUPFAM" id="SSF56219">
    <property type="entry name" value="DNase I-like"/>
    <property type="match status" value="1"/>
</dbReference>
<dbReference type="InterPro" id="IPR000477">
    <property type="entry name" value="RT_dom"/>
</dbReference>
<feature type="compositionally biased region" description="Basic and acidic residues" evidence="2">
    <location>
        <begin position="1634"/>
        <end position="1646"/>
    </location>
</feature>
<comment type="caution">
    <text evidence="4">The sequence shown here is derived from an EMBL/GenBank/DDBJ whole genome shotgun (WGS) entry which is preliminary data.</text>
</comment>
<dbReference type="CDD" id="cd09077">
    <property type="entry name" value="R1-I-EN"/>
    <property type="match status" value="1"/>
</dbReference>
<dbReference type="GO" id="GO:0003824">
    <property type="term" value="F:catalytic activity"/>
    <property type="evidence" value="ECO:0007669"/>
    <property type="project" value="InterPro"/>
</dbReference>
<sequence>MQCDKKSIPQGGPAKSGESTPSSLNKLCGSPIVSGGGNPLHRGDAQASTAGPTTSKGQSNKEGAVSGVTTVPTREKRGRFKRPNTPANQAIVSDGGVSDCSSISLKSAPSEGGRKRKAKPPSAAVVAAKFAAVSATASEEEAATGIETEEDLFDPSVTLTNTRAKKSLPDPEELAREMSMHSDSELGQQIEINLQAVEKVADRSRNLKGNFVRGIRLAVRNIKAATEELARRTTTSENIKRLEKENEELRSQLASLAAKTEKLTKEIYLLRKQETQNTHPPNIAAMSNRPVLAHHKAKHGEGDLMERIGSLIEEKLAIFEAKIFPDRVIRPPLAGASRGELSLPQRLSPPLQSAPSSQPQKTKRQRSKRKKKPVYPPLVDLPPVVATVSNNPVPHNATSWVEVAKKPKKPRGTDKQIAAMASPSGAPKERRKNKKLLRAPTSAAVTVTVSDSSTVTYAKVMEEAKAKIHLADFGIETVRQKRAVTGGLLLEIKGPDCGAKADKLAAKMREVLSDLNVRINRPVKTSDVRLRDLDDAVSTLEVAAAMAEAGDCSVDDIKVGEIRRNPTSMGTCWVRCPVTAVRKITAVGRVRVGWGSARVELLEPRPMHCFRCLERGHKFAPLKVLQGNLNHCRNAQHLLMQTIAEWRVALAVVAEPYAVPDHPRWFGDESGSVAIYWSGGEGAPPCALLRRGQGFVAVQWGPLAIVGCYVSPNRSLADYEAYLDEVANCIRECQPRPLIALGDFNAHTRAWGNSRDDPKGETVMVWAAGLDLRLMNQGSVSTCVRWQGESIVDLTWATPPAMQMLSGWRVAEEVVTLSDHRHIVFNVALRQPDSNPSRRDSSPPRRWCLKRLDQDKLEAAAIVASWPENAEEVQSDPEGEANWFRGTMAQICDLSMPRISRPKRKAAYWWSAEIARLRAICLRCRRQYTRARRRRRRAPPEEIARLYGAYRAATKALQIAITNARSRSWKELLEGLNKDPWGRPYRMVLGKLRPWSPPLTEILDPDLLERVISTLFPEDRSSPEGHLPSSWVWQEEMGVTVEELDRAISRLKVRNTAPGPDGIPGRALVLSLAALGNRLRQLFTSCLRCAKFPTAWKEARLVLLKKDGRAADSPSAYRPICLLDEIGKLFERIVATRLSGHLSRVGPDLADSQFGFRRERSTVDAIMRVRSLSEQTVSRGGVALAISLDIVNAFNSLPWDAIRRALAHHQVPPYLHGIIGDYLRDRYIVYMAKDGRKIRREIRRGVPQGSVLGPLLWNLAYDAVLRVDLPAGVNIVCYADDTLVIASGITFERTKELAELGVEVVVAKIHELGLEIAPHKTEALWFHKLPRGREPPNSCVRVGGSEVRVGRYMKYLGLHLDSRWGFEEHFERLVPRIERVAGAMHRLLPNLGGPTEEVRRLYAGVIRSVALYGAPVWAKRLAIRRCRTKIYSVQRRMAIRIVRGYRTISFEAATILARFPPLDILAEMDARVYDRIRALRQSGGSEPEEALESVKRQERQNALATWRTRLEERYEYKRVIGAILPVFDAWMQRRVGRLTYRLTQIITGHGCFGDYLCKIGREATANCFHCDGQDQDSASHTLAVCPAWERERTILVNRIGRDLSLPAVVSAMLSGDSAWRAVATFCESVMTQKEASERDRERADPARRRRRQGVRHGPPIENGVPLPETGPPGLQTLGAGASSV</sequence>
<dbReference type="GO" id="GO:0071897">
    <property type="term" value="P:DNA biosynthetic process"/>
    <property type="evidence" value="ECO:0007669"/>
    <property type="project" value="UniProtKB-ARBA"/>
</dbReference>
<feature type="compositionally biased region" description="Polar residues" evidence="2">
    <location>
        <begin position="46"/>
        <end position="72"/>
    </location>
</feature>
<evidence type="ECO:0000256" key="2">
    <source>
        <dbReference type="SAM" id="MobiDB-lite"/>
    </source>
</evidence>
<dbReference type="PANTHER" id="PTHR19446">
    <property type="entry name" value="REVERSE TRANSCRIPTASES"/>
    <property type="match status" value="1"/>
</dbReference>
<gene>
    <name evidence="4" type="ORF">PARMNEM_LOCUS20595</name>
</gene>
<dbReference type="InterPro" id="IPR036691">
    <property type="entry name" value="Endo/exonu/phosph_ase_sf"/>
</dbReference>
<keyword evidence="1" id="KW-0175">Coiled coil</keyword>
<feature type="coiled-coil region" evidence="1">
    <location>
        <begin position="232"/>
        <end position="266"/>
    </location>
</feature>
<feature type="region of interest" description="Disordered" evidence="2">
    <location>
        <begin position="404"/>
        <end position="439"/>
    </location>
</feature>
<dbReference type="CDD" id="cd01650">
    <property type="entry name" value="RT_nLTR_like"/>
    <property type="match status" value="1"/>
</dbReference>
<feature type="region of interest" description="Disordered" evidence="2">
    <location>
        <begin position="1"/>
        <end position="122"/>
    </location>
</feature>
<proteinExistence type="predicted"/>
<reference evidence="4 5" key="1">
    <citation type="submission" date="2023-11" db="EMBL/GenBank/DDBJ databases">
        <authorList>
            <person name="Hedman E."/>
            <person name="Englund M."/>
            <person name="Stromberg M."/>
            <person name="Nyberg Akerstrom W."/>
            <person name="Nylinder S."/>
            <person name="Jareborg N."/>
            <person name="Kallberg Y."/>
            <person name="Kronander E."/>
        </authorList>
    </citation>
    <scope>NUCLEOTIDE SEQUENCE [LARGE SCALE GENOMIC DNA]</scope>
</reference>
<feature type="compositionally biased region" description="Basic residues" evidence="2">
    <location>
        <begin position="361"/>
        <end position="373"/>
    </location>
</feature>
<dbReference type="Pfam" id="PF00078">
    <property type="entry name" value="RVT_1"/>
    <property type="match status" value="1"/>
</dbReference>
<evidence type="ECO:0000313" key="4">
    <source>
        <dbReference type="EMBL" id="CAK1602043.1"/>
    </source>
</evidence>
<feature type="region of interest" description="Disordered" evidence="2">
    <location>
        <begin position="339"/>
        <end position="379"/>
    </location>
</feature>
<name>A0AAV1M424_9NEOP</name>
<dbReference type="SUPFAM" id="SSF56672">
    <property type="entry name" value="DNA/RNA polymerases"/>
    <property type="match status" value="1"/>
</dbReference>
<keyword evidence="5" id="KW-1185">Reference proteome</keyword>
<dbReference type="InterPro" id="IPR043502">
    <property type="entry name" value="DNA/RNA_pol_sf"/>
</dbReference>
<dbReference type="PROSITE" id="PS50878">
    <property type="entry name" value="RT_POL"/>
    <property type="match status" value="1"/>
</dbReference>
<evidence type="ECO:0000256" key="1">
    <source>
        <dbReference type="SAM" id="Coils"/>
    </source>
</evidence>
<feature type="domain" description="Reverse transcriptase" evidence="3">
    <location>
        <begin position="1085"/>
        <end position="1360"/>
    </location>
</feature>
<protein>
    <recommendedName>
        <fullName evidence="3">Reverse transcriptase domain-containing protein</fullName>
    </recommendedName>
</protein>
<evidence type="ECO:0000259" key="3">
    <source>
        <dbReference type="PROSITE" id="PS50878"/>
    </source>
</evidence>
<dbReference type="Proteomes" id="UP001314205">
    <property type="component" value="Unassembled WGS sequence"/>
</dbReference>
<organism evidence="4 5">
    <name type="scientific">Parnassius mnemosyne</name>
    <name type="common">clouded apollo</name>
    <dbReference type="NCBI Taxonomy" id="213953"/>
    <lineage>
        <taxon>Eukaryota</taxon>
        <taxon>Metazoa</taxon>
        <taxon>Ecdysozoa</taxon>
        <taxon>Arthropoda</taxon>
        <taxon>Hexapoda</taxon>
        <taxon>Insecta</taxon>
        <taxon>Pterygota</taxon>
        <taxon>Neoptera</taxon>
        <taxon>Endopterygota</taxon>
        <taxon>Lepidoptera</taxon>
        <taxon>Glossata</taxon>
        <taxon>Ditrysia</taxon>
        <taxon>Papilionoidea</taxon>
        <taxon>Papilionidae</taxon>
        <taxon>Parnassiinae</taxon>
        <taxon>Parnassini</taxon>
        <taxon>Parnassius</taxon>
        <taxon>Driopa</taxon>
    </lineage>
</organism>
<dbReference type="InterPro" id="IPR005135">
    <property type="entry name" value="Endo/exonuclease/phosphatase"/>
</dbReference>
<feature type="compositionally biased region" description="Low complexity" evidence="2">
    <location>
        <begin position="341"/>
        <end position="360"/>
    </location>
</feature>
<dbReference type="Gene3D" id="3.60.10.10">
    <property type="entry name" value="Endonuclease/exonuclease/phosphatase"/>
    <property type="match status" value="1"/>
</dbReference>